<dbReference type="InterPro" id="IPR033479">
    <property type="entry name" value="dCache_1"/>
</dbReference>
<dbReference type="CDD" id="cd12914">
    <property type="entry name" value="PDC1_DGC_like"/>
    <property type="match status" value="1"/>
</dbReference>
<dbReference type="RefSeq" id="WP_035146883.1">
    <property type="nucleotide sequence ID" value="NZ_JAAZWO010000008.1"/>
</dbReference>
<dbReference type="PANTHER" id="PTHR32089">
    <property type="entry name" value="METHYL-ACCEPTING CHEMOTAXIS PROTEIN MCPB"/>
    <property type="match status" value="1"/>
</dbReference>
<dbReference type="EMBL" id="JAAZWO010000008">
    <property type="protein sequence ID" value="MBC2397868.1"/>
    <property type="molecule type" value="Genomic_DNA"/>
</dbReference>
<feature type="compositionally biased region" description="Polar residues" evidence="10">
    <location>
        <begin position="718"/>
        <end position="727"/>
    </location>
</feature>
<evidence type="ECO:0000256" key="5">
    <source>
        <dbReference type="ARBA" id="ARBA00022989"/>
    </source>
</evidence>
<dbReference type="CDD" id="cd11386">
    <property type="entry name" value="MCP_signal"/>
    <property type="match status" value="1"/>
</dbReference>
<dbReference type="SMART" id="SM00304">
    <property type="entry name" value="HAMP"/>
    <property type="match status" value="1"/>
</dbReference>
<dbReference type="SUPFAM" id="SSF58104">
    <property type="entry name" value="Methyl-accepting chemotaxis protein (MCP) signaling domain"/>
    <property type="match status" value="3"/>
</dbReference>
<evidence type="ECO:0000259" key="13">
    <source>
        <dbReference type="PROSITE" id="PS50885"/>
    </source>
</evidence>
<dbReference type="PROSITE" id="PS50885">
    <property type="entry name" value="HAMP"/>
    <property type="match status" value="1"/>
</dbReference>
<dbReference type="CDD" id="cd12912">
    <property type="entry name" value="PDC2_MCP_like"/>
    <property type="match status" value="1"/>
</dbReference>
<dbReference type="InterPro" id="IPR003660">
    <property type="entry name" value="HAMP_dom"/>
</dbReference>
<feature type="compositionally biased region" description="Low complexity" evidence="10">
    <location>
        <begin position="705"/>
        <end position="715"/>
    </location>
</feature>
<name>A0A923J1Y2_CLOTT</name>
<evidence type="ECO:0000259" key="12">
    <source>
        <dbReference type="PROSITE" id="PS50111"/>
    </source>
</evidence>
<dbReference type="PANTHER" id="PTHR32089:SF112">
    <property type="entry name" value="LYSOZYME-LIKE PROTEIN-RELATED"/>
    <property type="match status" value="1"/>
</dbReference>
<gene>
    <name evidence="14" type="ORF">HGG79_08785</name>
</gene>
<dbReference type="PROSITE" id="PS50111">
    <property type="entry name" value="CHEMOTAXIS_TRANSDUC_2"/>
    <property type="match status" value="1"/>
</dbReference>
<dbReference type="InterPro" id="IPR004089">
    <property type="entry name" value="MCPsignal_dom"/>
</dbReference>
<accession>A0A923J1Y2</accession>
<feature type="domain" description="Methyl-accepting transducer" evidence="12">
    <location>
        <begin position="431"/>
        <end position="667"/>
    </location>
</feature>
<evidence type="ECO:0000256" key="7">
    <source>
        <dbReference type="ARBA" id="ARBA00023224"/>
    </source>
</evidence>
<sequence length="760" mass="81821">MKNIIKLNLMEKLISYFLVLIIIPVIVLGFFSYNSAKRSLEAEAKGKIRIILDSAAKELDMKTSQIKEQVNLIGNLSQISDYVVGVKNNKLDANMANNTKKILIDYQKAQSNISEDIFIADTNGNIILDSSNSKGMNIADRDYFKQSISGNANFSDVVISKLSKKPEINYSYPIKDEKGAVIGIIGAGIKFDAITNILAGVKSGESGYAFMISKDGLVLYHPQADKILKENMIDTSKDNKELNNIIKSMIEKNESDGVYTYAEMKKYVAYKPVGNWSVAINIPVNEYMVGAVSIKNRTVLIAIIAIIIGAVVAIVVSKKITTPIKNLMQLMAKAKDGDLTVRSEIKLEDEIGQLSNSFNSMLEAQQNAITQVLNTAKDVESSSRIVGDSASEMAAAAENQSSSSEELTATMNEMSSSIVEVSESITSISQNVSNISYSIGEMSKASVEMSKKVEETAATVGEVTKSLQDMDVSIELVANNSNSANKEALKTEGLAKEGRITIDNTIKEMDNVISVVSNLTEVIKGLGTAAVQIGDIIEVIDDIAEQTNLLSLNASIEAARAGEHGKGFAVVAGAIGSLAEKSGEATKDITKLVKHIQEEVQYTITTTENGANQVKNGVDLVKDTGNSLDEIFEAIKKTADSINEIAKITLEQSKFSKSIMNSIEKVNEVSMQSSALVEEQSASVGEMVVEIERINNLTQQVASAAEEQSASSEEVLATSENVSNSASEVATGAEELATTAESMASKANMLIDTVSIFKIK</sequence>
<dbReference type="AlphaFoldDB" id="A0A923J1Y2"/>
<dbReference type="SMART" id="SM00283">
    <property type="entry name" value="MA"/>
    <property type="match status" value="1"/>
</dbReference>
<evidence type="ECO:0000256" key="10">
    <source>
        <dbReference type="SAM" id="MobiDB-lite"/>
    </source>
</evidence>
<keyword evidence="3" id="KW-0145">Chemotaxis</keyword>
<dbReference type="CDD" id="cd06225">
    <property type="entry name" value="HAMP"/>
    <property type="match status" value="1"/>
</dbReference>
<feature type="domain" description="HAMP" evidence="13">
    <location>
        <begin position="318"/>
        <end position="370"/>
    </location>
</feature>
<keyword evidence="6 11" id="KW-0472">Membrane</keyword>
<feature type="transmembrane region" description="Helical" evidence="11">
    <location>
        <begin position="13"/>
        <end position="33"/>
    </location>
</feature>
<evidence type="ECO:0000313" key="15">
    <source>
        <dbReference type="Proteomes" id="UP000563151"/>
    </source>
</evidence>
<proteinExistence type="inferred from homology"/>
<dbReference type="InterPro" id="IPR029151">
    <property type="entry name" value="Sensor-like_sf"/>
</dbReference>
<keyword evidence="4 11" id="KW-0812">Transmembrane</keyword>
<evidence type="ECO:0000256" key="2">
    <source>
        <dbReference type="ARBA" id="ARBA00022475"/>
    </source>
</evidence>
<dbReference type="Pfam" id="PF00672">
    <property type="entry name" value="HAMP"/>
    <property type="match status" value="1"/>
</dbReference>
<dbReference type="Proteomes" id="UP000563151">
    <property type="component" value="Unassembled WGS sequence"/>
</dbReference>
<keyword evidence="2" id="KW-1003">Cell membrane</keyword>
<feature type="transmembrane region" description="Helical" evidence="11">
    <location>
        <begin position="298"/>
        <end position="316"/>
    </location>
</feature>
<dbReference type="Gene3D" id="6.10.340.10">
    <property type="match status" value="1"/>
</dbReference>
<evidence type="ECO:0000256" key="3">
    <source>
        <dbReference type="ARBA" id="ARBA00022500"/>
    </source>
</evidence>
<dbReference type="Gene3D" id="1.10.287.950">
    <property type="entry name" value="Methyl-accepting chemotaxis protein"/>
    <property type="match status" value="1"/>
</dbReference>
<dbReference type="GO" id="GO:0005886">
    <property type="term" value="C:plasma membrane"/>
    <property type="evidence" value="ECO:0007669"/>
    <property type="project" value="UniProtKB-SubCell"/>
</dbReference>
<evidence type="ECO:0000256" key="11">
    <source>
        <dbReference type="SAM" id="Phobius"/>
    </source>
</evidence>
<dbReference type="Pfam" id="PF02743">
    <property type="entry name" value="dCache_1"/>
    <property type="match status" value="1"/>
</dbReference>
<dbReference type="Pfam" id="PF00015">
    <property type="entry name" value="MCPsignal"/>
    <property type="match status" value="1"/>
</dbReference>
<dbReference type="GO" id="GO:0007165">
    <property type="term" value="P:signal transduction"/>
    <property type="evidence" value="ECO:0007669"/>
    <property type="project" value="UniProtKB-KW"/>
</dbReference>
<evidence type="ECO:0000256" key="4">
    <source>
        <dbReference type="ARBA" id="ARBA00022692"/>
    </source>
</evidence>
<evidence type="ECO:0000256" key="9">
    <source>
        <dbReference type="PROSITE-ProRule" id="PRU00284"/>
    </source>
</evidence>
<dbReference type="SUPFAM" id="SSF103190">
    <property type="entry name" value="Sensory domain-like"/>
    <property type="match status" value="1"/>
</dbReference>
<evidence type="ECO:0000256" key="1">
    <source>
        <dbReference type="ARBA" id="ARBA00004651"/>
    </source>
</evidence>
<comment type="subcellular location">
    <subcellularLocation>
        <location evidence="1">Cell membrane</location>
        <topology evidence="1">Multi-pass membrane protein</topology>
    </subcellularLocation>
</comment>
<keyword evidence="5 11" id="KW-1133">Transmembrane helix</keyword>
<keyword evidence="7 9" id="KW-0807">Transducer</keyword>
<evidence type="ECO:0000313" key="14">
    <source>
        <dbReference type="EMBL" id="MBC2397868.1"/>
    </source>
</evidence>
<dbReference type="Gene3D" id="3.30.450.20">
    <property type="entry name" value="PAS domain"/>
    <property type="match status" value="2"/>
</dbReference>
<comment type="caution">
    <text evidence="14">The sequence shown here is derived from an EMBL/GenBank/DDBJ whole genome shotgun (WGS) entry which is preliminary data.</text>
</comment>
<reference evidence="14 15" key="1">
    <citation type="submission" date="2020-04" db="EMBL/GenBank/DDBJ databases">
        <title>Genomic insights into acetone-butanol-ethanol (ABE) fermentation by sequencing solventogenic clostridia strains.</title>
        <authorList>
            <person name="Brown S."/>
        </authorList>
    </citation>
    <scope>NUCLEOTIDE SEQUENCE [LARGE SCALE GENOMIC DNA]</scope>
    <source>
        <strain evidence="14 15">DJ011</strain>
    </source>
</reference>
<comment type="similarity">
    <text evidence="8">Belongs to the methyl-accepting chemotaxis (MCP) protein family.</text>
</comment>
<evidence type="ECO:0000256" key="6">
    <source>
        <dbReference type="ARBA" id="ARBA00023136"/>
    </source>
</evidence>
<organism evidence="14 15">
    <name type="scientific">Clostridium tetanomorphum</name>
    <dbReference type="NCBI Taxonomy" id="1553"/>
    <lineage>
        <taxon>Bacteria</taxon>
        <taxon>Bacillati</taxon>
        <taxon>Bacillota</taxon>
        <taxon>Clostridia</taxon>
        <taxon>Eubacteriales</taxon>
        <taxon>Clostridiaceae</taxon>
        <taxon>Clostridium</taxon>
    </lineage>
</organism>
<keyword evidence="15" id="KW-1185">Reference proteome</keyword>
<dbReference type="GO" id="GO:0006935">
    <property type="term" value="P:chemotaxis"/>
    <property type="evidence" value="ECO:0007669"/>
    <property type="project" value="UniProtKB-KW"/>
</dbReference>
<evidence type="ECO:0000256" key="8">
    <source>
        <dbReference type="ARBA" id="ARBA00029447"/>
    </source>
</evidence>
<feature type="region of interest" description="Disordered" evidence="10">
    <location>
        <begin position="705"/>
        <end position="730"/>
    </location>
</feature>
<protein>
    <submittedName>
        <fullName evidence="14">HAMP domain-containing protein</fullName>
    </submittedName>
</protein>